<accession>A0AA47M6D8</accession>
<evidence type="ECO:0000256" key="10">
    <source>
        <dbReference type="ARBA" id="ARBA00024347"/>
    </source>
</evidence>
<keyword evidence="4" id="KW-0597">Phosphoprotein</keyword>
<evidence type="ECO:0000256" key="1">
    <source>
        <dbReference type="ARBA" id="ARBA00004123"/>
    </source>
</evidence>
<evidence type="ECO:0000313" key="15">
    <source>
        <dbReference type="Proteomes" id="UP001174136"/>
    </source>
</evidence>
<dbReference type="PROSITE" id="PS50918">
    <property type="entry name" value="WWE"/>
    <property type="match status" value="1"/>
</dbReference>
<keyword evidence="5 11" id="KW-0479">Metal-binding</keyword>
<dbReference type="GO" id="GO:0005737">
    <property type="term" value="C:cytoplasm"/>
    <property type="evidence" value="ECO:0007669"/>
    <property type="project" value="UniProtKB-SubCell"/>
</dbReference>
<name>A0AA47M6D8_MERPO</name>
<keyword evidence="3" id="KW-0963">Cytoplasm</keyword>
<dbReference type="Gene3D" id="3.30.1370.210">
    <property type="match status" value="1"/>
</dbReference>
<evidence type="ECO:0000259" key="12">
    <source>
        <dbReference type="PROSITE" id="PS50103"/>
    </source>
</evidence>
<evidence type="ECO:0000259" key="13">
    <source>
        <dbReference type="PROSITE" id="PS50918"/>
    </source>
</evidence>
<dbReference type="Pfam" id="PF24356">
    <property type="entry name" value="WHD_PARP12"/>
    <property type="match status" value="1"/>
</dbReference>
<dbReference type="InterPro" id="IPR056226">
    <property type="entry name" value="WH_PARP12"/>
</dbReference>
<dbReference type="InterPro" id="IPR051712">
    <property type="entry name" value="ARTD-AVP"/>
</dbReference>
<dbReference type="PROSITE" id="PS50103">
    <property type="entry name" value="ZF_C3H1"/>
    <property type="match status" value="3"/>
</dbReference>
<dbReference type="InterPro" id="IPR057602">
    <property type="entry name" value="Zfn-CCCH_PARP12"/>
</dbReference>
<keyword evidence="9" id="KW-0539">Nucleus</keyword>
<comment type="caution">
    <text evidence="14">The sequence shown here is derived from an EMBL/GenBank/DDBJ whole genome shotgun (WGS) entry which is preliminary data.</text>
</comment>
<comment type="subcellular location">
    <subcellularLocation>
        <location evidence="2">Cytoplasm</location>
    </subcellularLocation>
    <subcellularLocation>
        <location evidence="1">Nucleus</location>
    </subcellularLocation>
</comment>
<gene>
    <name evidence="14" type="primary">PARP12_0</name>
    <name evidence="14" type="ORF">N1851_029998</name>
</gene>
<dbReference type="InterPro" id="IPR037197">
    <property type="entry name" value="WWE_dom_sf"/>
</dbReference>
<sequence>MSGNDISRVIHHATGVLCSNTGSMSSLDLYREILRCFDMTEGDFWFTVRNCPRFWVVSRGTGDRDADSVVVAKTSLRLCQKYCKDNYCADCQELHICKYYVYGNCRFGKNRKPCKFSHDIRSQHNHPLLRECTLQELSEDDLFLLLLQNDPTLLPEVRRCCCGWTGPLVCVHYNKGVMPHGTCTFRESCTKMHLCMHFVQGDCMFGSRCQRLHTINQRGRHVLEERGLCSGDIIRNLPIIYQNRHRLAGAPSTTEGAGAPQDQMRLPVFPTDERSYICLHFLRKSCQFEDQCMNVHFTRPYKWEVFNGCGWCDLRHMEEIELAYCNPCATKSPGASPVDFIKMTWTNSQPVRRLSTVSSVTKPPHYTLTTKWLWYYEECRDSWVEYGQADNKQRTTSVTSRDLELAYQKNRFGEVKIMKGFREYKLSFSDMYQRNPKHITKRRVRRRPHFLTACDMEMQPAQ</sequence>
<dbReference type="Pfam" id="PF25261">
    <property type="entry name" value="zf-CCCH_PARP12"/>
    <property type="match status" value="1"/>
</dbReference>
<organism evidence="14 15">
    <name type="scientific">Merluccius polli</name>
    <name type="common">Benguela hake</name>
    <name type="synonym">Merluccius cadenati</name>
    <dbReference type="NCBI Taxonomy" id="89951"/>
    <lineage>
        <taxon>Eukaryota</taxon>
        <taxon>Metazoa</taxon>
        <taxon>Chordata</taxon>
        <taxon>Craniata</taxon>
        <taxon>Vertebrata</taxon>
        <taxon>Euteleostomi</taxon>
        <taxon>Actinopterygii</taxon>
        <taxon>Neopterygii</taxon>
        <taxon>Teleostei</taxon>
        <taxon>Neoteleostei</taxon>
        <taxon>Acanthomorphata</taxon>
        <taxon>Zeiogadaria</taxon>
        <taxon>Gadariae</taxon>
        <taxon>Gadiformes</taxon>
        <taxon>Gadoidei</taxon>
        <taxon>Merlucciidae</taxon>
        <taxon>Merluccius</taxon>
    </lineage>
</organism>
<dbReference type="Gene3D" id="3.30.720.50">
    <property type="match status" value="1"/>
</dbReference>
<feature type="zinc finger region" description="C3H1-type" evidence="11">
    <location>
        <begin position="190"/>
        <end position="216"/>
    </location>
</feature>
<feature type="zinc finger region" description="C3H1-type" evidence="11">
    <location>
        <begin position="272"/>
        <end position="299"/>
    </location>
</feature>
<dbReference type="PANTHER" id="PTHR45740:SF13">
    <property type="entry name" value="POLY (ADP-RIBOSE) POLYMERASE FAMILY, MEMBER 12B"/>
    <property type="match status" value="1"/>
</dbReference>
<evidence type="ECO:0000256" key="7">
    <source>
        <dbReference type="ARBA" id="ARBA00022771"/>
    </source>
</evidence>
<dbReference type="InterPro" id="IPR000571">
    <property type="entry name" value="Znf_CCCH"/>
</dbReference>
<evidence type="ECO:0000256" key="6">
    <source>
        <dbReference type="ARBA" id="ARBA00022737"/>
    </source>
</evidence>
<dbReference type="AlphaFoldDB" id="A0AA47M6D8"/>
<feature type="zinc finger region" description="C3H1-type" evidence="11">
    <location>
        <begin position="96"/>
        <end position="121"/>
    </location>
</feature>
<evidence type="ECO:0000256" key="9">
    <source>
        <dbReference type="ARBA" id="ARBA00023242"/>
    </source>
</evidence>
<feature type="domain" description="C3H1-type" evidence="12">
    <location>
        <begin position="96"/>
        <end position="121"/>
    </location>
</feature>
<dbReference type="InterPro" id="IPR004170">
    <property type="entry name" value="WWE_dom"/>
</dbReference>
<evidence type="ECO:0000256" key="11">
    <source>
        <dbReference type="PROSITE-ProRule" id="PRU00723"/>
    </source>
</evidence>
<evidence type="ECO:0000256" key="8">
    <source>
        <dbReference type="ARBA" id="ARBA00022833"/>
    </source>
</evidence>
<dbReference type="PANTHER" id="PTHR45740">
    <property type="entry name" value="POLY [ADP-RIBOSE] POLYMERASE"/>
    <property type="match status" value="1"/>
</dbReference>
<evidence type="ECO:0000256" key="5">
    <source>
        <dbReference type="ARBA" id="ARBA00022723"/>
    </source>
</evidence>
<dbReference type="Pfam" id="PF23466">
    <property type="entry name" value="WWE_4"/>
    <property type="match status" value="1"/>
</dbReference>
<reference evidence="14" key="1">
    <citation type="journal article" date="2023" name="Front. Mar. Sci.">
        <title>A new Merluccius polli reference genome to investigate the effects of global change in West African waters.</title>
        <authorList>
            <person name="Mateo J.L."/>
            <person name="Blanco-Fernandez C."/>
            <person name="Garcia-Vazquez E."/>
            <person name="Machado-Schiaffino G."/>
        </authorList>
    </citation>
    <scope>NUCLEOTIDE SEQUENCE</scope>
    <source>
        <strain evidence="14">C29</strain>
        <tissue evidence="14">Fin</tissue>
    </source>
</reference>
<keyword evidence="8 11" id="KW-0862">Zinc</keyword>
<proteinExistence type="inferred from homology"/>
<evidence type="ECO:0000256" key="2">
    <source>
        <dbReference type="ARBA" id="ARBA00004496"/>
    </source>
</evidence>
<feature type="domain" description="C3H1-type" evidence="12">
    <location>
        <begin position="190"/>
        <end position="216"/>
    </location>
</feature>
<dbReference type="SMART" id="SM00356">
    <property type="entry name" value="ZnF_C3H1"/>
    <property type="match status" value="3"/>
</dbReference>
<evidence type="ECO:0000256" key="4">
    <source>
        <dbReference type="ARBA" id="ARBA00022553"/>
    </source>
</evidence>
<dbReference type="GO" id="GO:0005634">
    <property type="term" value="C:nucleus"/>
    <property type="evidence" value="ECO:0007669"/>
    <property type="project" value="UniProtKB-SubCell"/>
</dbReference>
<dbReference type="SUPFAM" id="SSF117839">
    <property type="entry name" value="WWE domain"/>
    <property type="match status" value="1"/>
</dbReference>
<dbReference type="EMBL" id="JAOPHQ010005706">
    <property type="protein sequence ID" value="KAK0134441.1"/>
    <property type="molecule type" value="Genomic_DNA"/>
</dbReference>
<dbReference type="GO" id="GO:1990404">
    <property type="term" value="F:NAD+-protein mono-ADP-ribosyltransferase activity"/>
    <property type="evidence" value="ECO:0007669"/>
    <property type="project" value="TreeGrafter"/>
</dbReference>
<evidence type="ECO:0000313" key="14">
    <source>
        <dbReference type="EMBL" id="KAK0134441.1"/>
    </source>
</evidence>
<dbReference type="Proteomes" id="UP001174136">
    <property type="component" value="Unassembled WGS sequence"/>
</dbReference>
<keyword evidence="15" id="KW-1185">Reference proteome</keyword>
<protein>
    <submittedName>
        <fullName evidence="14">Poly [ADP-ribose] polymerase 12</fullName>
    </submittedName>
</protein>
<dbReference type="Pfam" id="PF02825">
    <property type="entry name" value="WWE"/>
    <property type="match status" value="1"/>
</dbReference>
<comment type="similarity">
    <text evidence="10">Belongs to the ARTD/PARP family.</text>
</comment>
<keyword evidence="7 11" id="KW-0863">Zinc-finger</keyword>
<keyword evidence="6" id="KW-0677">Repeat</keyword>
<feature type="domain" description="WWE" evidence="13">
    <location>
        <begin position="359"/>
        <end position="446"/>
    </location>
</feature>
<feature type="domain" description="C3H1-type" evidence="12">
    <location>
        <begin position="272"/>
        <end position="299"/>
    </location>
</feature>
<evidence type="ECO:0000256" key="3">
    <source>
        <dbReference type="ARBA" id="ARBA00022490"/>
    </source>
</evidence>
<dbReference type="GO" id="GO:0008270">
    <property type="term" value="F:zinc ion binding"/>
    <property type="evidence" value="ECO:0007669"/>
    <property type="project" value="UniProtKB-KW"/>
</dbReference>
<dbReference type="GO" id="GO:0003950">
    <property type="term" value="F:NAD+ poly-ADP-ribosyltransferase activity"/>
    <property type="evidence" value="ECO:0007669"/>
    <property type="project" value="TreeGrafter"/>
</dbReference>